<protein>
    <submittedName>
        <fullName evidence="3">Dabb family protein</fullName>
    </submittedName>
</protein>
<keyword evidence="1" id="KW-0732">Signal</keyword>
<keyword evidence="4" id="KW-1185">Reference proteome</keyword>
<dbReference type="SUPFAM" id="SSF54909">
    <property type="entry name" value="Dimeric alpha+beta barrel"/>
    <property type="match status" value="1"/>
</dbReference>
<sequence length="206" mass="23317">MIMQKKTFRQSWLKIVLGTSLLILAQHGEASAAPYYLPIAGYGPTAPNALSAEGLSLQQYAHQVGYAKFTAPDWQEGNVRHVVMLRYKEGTTMDQRNEVTRRFLHLAQDSRRPNGKAVIKSIEYGDQSTGSGLSYGFQQIFVVSFRSEGDRNYFIGKPVVTDPQYFDPAHEAFVQFSAPYIEKVLVFDYNVRAVMNKDVSSKKRKH</sequence>
<feature type="domain" description="Stress-response A/B barrel" evidence="2">
    <location>
        <begin position="79"/>
        <end position="189"/>
    </location>
</feature>
<dbReference type="Pfam" id="PF07876">
    <property type="entry name" value="Dabb"/>
    <property type="match status" value="1"/>
</dbReference>
<dbReference type="InterPro" id="IPR011008">
    <property type="entry name" value="Dimeric_a/b-barrel"/>
</dbReference>
<gene>
    <name evidence="3" type="ORF">E3D00_09050</name>
</gene>
<accession>A0A4Y6UNR1</accession>
<proteinExistence type="predicted"/>
<dbReference type="AlphaFoldDB" id="A0A4Y6UNR1"/>
<dbReference type="EMBL" id="CP038141">
    <property type="protein sequence ID" value="QDH17695.1"/>
    <property type="molecule type" value="Genomic_DNA"/>
</dbReference>
<organism evidence="3 4">
    <name type="scientific">Swingsia samuiensis</name>
    <dbReference type="NCBI Taxonomy" id="1293412"/>
    <lineage>
        <taxon>Bacteria</taxon>
        <taxon>Pseudomonadati</taxon>
        <taxon>Pseudomonadota</taxon>
        <taxon>Alphaproteobacteria</taxon>
        <taxon>Acetobacterales</taxon>
        <taxon>Acetobacteraceae</taxon>
        <taxon>Swingsia</taxon>
    </lineage>
</organism>
<dbReference type="KEGG" id="ssam:E3D00_09050"/>
<dbReference type="Gene3D" id="3.30.70.100">
    <property type="match status" value="1"/>
</dbReference>
<reference evidence="3 4" key="1">
    <citation type="submission" date="2019-03" db="EMBL/GenBank/DDBJ databases">
        <title>The complete genome sequence of Swingsia samuiensis NBRC107927(T).</title>
        <authorList>
            <person name="Chua K.-O."/>
            <person name="Chan K.-G."/>
            <person name="See-Too W.-S."/>
        </authorList>
    </citation>
    <scope>NUCLEOTIDE SEQUENCE [LARGE SCALE GENOMIC DNA]</scope>
    <source>
        <strain evidence="3 4">AH83</strain>
    </source>
</reference>
<dbReference type="InterPro" id="IPR013097">
    <property type="entry name" value="Dabb"/>
</dbReference>
<dbReference type="PROSITE" id="PS51502">
    <property type="entry name" value="S_R_A_B_BARREL"/>
    <property type="match status" value="1"/>
</dbReference>
<feature type="signal peptide" evidence="1">
    <location>
        <begin position="1"/>
        <end position="32"/>
    </location>
</feature>
<dbReference type="Proteomes" id="UP000316313">
    <property type="component" value="Chromosome"/>
</dbReference>
<evidence type="ECO:0000313" key="3">
    <source>
        <dbReference type="EMBL" id="QDH17695.1"/>
    </source>
</evidence>
<evidence type="ECO:0000256" key="1">
    <source>
        <dbReference type="SAM" id="SignalP"/>
    </source>
</evidence>
<feature type="chain" id="PRO_5021394706" evidence="1">
    <location>
        <begin position="33"/>
        <end position="206"/>
    </location>
</feature>
<evidence type="ECO:0000313" key="4">
    <source>
        <dbReference type="Proteomes" id="UP000316313"/>
    </source>
</evidence>
<evidence type="ECO:0000259" key="2">
    <source>
        <dbReference type="PROSITE" id="PS51502"/>
    </source>
</evidence>
<name>A0A4Y6UNR1_9PROT</name>
<dbReference type="OrthoDB" id="7282220at2"/>
<dbReference type="SMART" id="SM00886">
    <property type="entry name" value="Dabb"/>
    <property type="match status" value="1"/>
</dbReference>